<sequence length="292" mass="31576">MKFKIISILLSASLCTGLGIKYAHTDNDVINDAKTAIKETISKDTEKKTPEIQGPSSNNSEATTEPTKVDNNSSTIPSSNSSNNNSTETATVPVDNSKPDVKPPTNNESGNKEESVPTPEPTPTPEETPSEDNSNYESASNSNPSGLPNIPKNYSVEYLTAVENRVLELCNVERQKAGLSPLSMDETMRSAARYKAEEMLQYGYFDHTSPYTGGPFDLLNKFGVSYGTAGENIQTSTGYDKASVTAEYLVNNWMNSAGHRANILNGSFNRMGIGVVFSPNGNIAYESQLFAD</sequence>
<organism evidence="3 4">
    <name type="scientific">Clostridium senegalense</name>
    <dbReference type="NCBI Taxonomy" id="1465809"/>
    <lineage>
        <taxon>Bacteria</taxon>
        <taxon>Bacillati</taxon>
        <taxon>Bacillota</taxon>
        <taxon>Clostridia</taxon>
        <taxon>Eubacteriales</taxon>
        <taxon>Clostridiaceae</taxon>
        <taxon>Clostridium</taxon>
    </lineage>
</organism>
<evidence type="ECO:0000313" key="4">
    <source>
        <dbReference type="Proteomes" id="UP000481872"/>
    </source>
</evidence>
<comment type="caution">
    <text evidence="3">The sequence shown here is derived from an EMBL/GenBank/DDBJ whole genome shotgun (WGS) entry which is preliminary data.</text>
</comment>
<dbReference type="InterPro" id="IPR035940">
    <property type="entry name" value="CAP_sf"/>
</dbReference>
<protein>
    <recommendedName>
        <fullName evidence="2">SCP domain-containing protein</fullName>
    </recommendedName>
</protein>
<name>A0A6M0H890_9CLOT</name>
<dbReference type="Proteomes" id="UP000481872">
    <property type="component" value="Unassembled WGS sequence"/>
</dbReference>
<evidence type="ECO:0000313" key="3">
    <source>
        <dbReference type="EMBL" id="NEU06608.1"/>
    </source>
</evidence>
<dbReference type="CDD" id="cd05379">
    <property type="entry name" value="CAP_bacterial"/>
    <property type="match status" value="1"/>
</dbReference>
<dbReference type="PANTHER" id="PTHR31157">
    <property type="entry name" value="SCP DOMAIN-CONTAINING PROTEIN"/>
    <property type="match status" value="1"/>
</dbReference>
<feature type="compositionally biased region" description="Polar residues" evidence="1">
    <location>
        <begin position="54"/>
        <end position="70"/>
    </location>
</feature>
<feature type="region of interest" description="Disordered" evidence="1">
    <location>
        <begin position="41"/>
        <end position="150"/>
    </location>
</feature>
<proteinExistence type="predicted"/>
<dbReference type="Gene3D" id="3.40.33.10">
    <property type="entry name" value="CAP"/>
    <property type="match status" value="1"/>
</dbReference>
<dbReference type="EMBL" id="JAAGPU010000055">
    <property type="protein sequence ID" value="NEU06608.1"/>
    <property type="molecule type" value="Genomic_DNA"/>
</dbReference>
<dbReference type="PANTHER" id="PTHR31157:SF1">
    <property type="entry name" value="SCP DOMAIN-CONTAINING PROTEIN"/>
    <property type="match status" value="1"/>
</dbReference>
<keyword evidence="4" id="KW-1185">Reference proteome</keyword>
<dbReference type="AlphaFoldDB" id="A0A6M0H890"/>
<accession>A0A6M0H890</accession>
<dbReference type="Pfam" id="PF00188">
    <property type="entry name" value="CAP"/>
    <property type="match status" value="1"/>
</dbReference>
<feature type="compositionally biased region" description="Low complexity" evidence="1">
    <location>
        <begin position="71"/>
        <end position="86"/>
    </location>
</feature>
<dbReference type="RefSeq" id="WP_199870929.1">
    <property type="nucleotide sequence ID" value="NZ_JAAGPU010000055.1"/>
</dbReference>
<evidence type="ECO:0000256" key="1">
    <source>
        <dbReference type="SAM" id="MobiDB-lite"/>
    </source>
</evidence>
<reference evidence="3 4" key="1">
    <citation type="submission" date="2020-02" db="EMBL/GenBank/DDBJ databases">
        <title>Genome assembly of a novel Clostridium senegalense strain.</title>
        <authorList>
            <person name="Gupta T.B."/>
            <person name="Jauregui R."/>
            <person name="Maclean P."/>
            <person name="Nawarathana A."/>
            <person name="Brightwell G."/>
        </authorList>
    </citation>
    <scope>NUCLEOTIDE SEQUENCE [LARGE SCALE GENOMIC DNA]</scope>
    <source>
        <strain evidence="3 4">AGRFS4</strain>
    </source>
</reference>
<dbReference type="SUPFAM" id="SSF55797">
    <property type="entry name" value="PR-1-like"/>
    <property type="match status" value="1"/>
</dbReference>
<feature type="compositionally biased region" description="Polar residues" evidence="1">
    <location>
        <begin position="132"/>
        <end position="146"/>
    </location>
</feature>
<evidence type="ECO:0000259" key="2">
    <source>
        <dbReference type="Pfam" id="PF00188"/>
    </source>
</evidence>
<dbReference type="InterPro" id="IPR014044">
    <property type="entry name" value="CAP_dom"/>
</dbReference>
<feature type="domain" description="SCP" evidence="2">
    <location>
        <begin position="167"/>
        <end position="282"/>
    </location>
</feature>
<gene>
    <name evidence="3" type="ORF">G3M99_17535</name>
</gene>
<feature type="compositionally biased region" description="Basic and acidic residues" evidence="1">
    <location>
        <begin position="41"/>
        <end position="50"/>
    </location>
</feature>